<dbReference type="PANTHER" id="PTHR47691">
    <property type="entry name" value="REGULATOR-RELATED"/>
    <property type="match status" value="1"/>
</dbReference>
<proteinExistence type="predicted"/>
<evidence type="ECO:0000313" key="2">
    <source>
        <dbReference type="Proteomes" id="UP000640489"/>
    </source>
</evidence>
<protein>
    <recommendedName>
        <fullName evidence="3">AAA+ ATPase domain-containing protein</fullName>
    </recommendedName>
</protein>
<evidence type="ECO:0008006" key="3">
    <source>
        <dbReference type="Google" id="ProtNLM"/>
    </source>
</evidence>
<sequence length="837" mass="90325">MTTTALMVVAGSDDIVGFDDVREAICAATEHVRSGAPGAAVHIAKPLRHESGYTRQDAANVSAIVELAGPQQVLVSQTAAERVTDLPLGMSLRDEGLHELPALEERLRIFLVVAAGLSDAGIRGPTSADMTFGRLPALLTPTVGREGELAELTAMLADPTCRLITLTGPGGTGKTRLAIEFASRVADRYPDGVAFSRLATITRADDMWMAMAHALGIPADGQSPPSFFTYVADKRALLVLDNLEQISDVGRLVSELLVNARKLTVLATSRKVLRVSGERQHEVPPLELPQSDSMDDVARAGAIELFVATAQRVNQHFQLDEANASDLAALCRALDGLPLALELAAARTRMLTPKSLLQRLDTALDLADKSADAVDRQRTLRATIEWSYRLLSPEEQLVLRKLAVFAGGANQSALQSVAGQLPQHAELWDVLDELIDASLVKADLSSVGETRFGLLETIRRFAVDITTPDELDATRTAHAQHFFDVLSGHVEQDTSSGWVSARLLADRANLSEVLQRGARGVTSPLVGGEVHPLHVLSLFVSLGIWMRWHSDAQAWLDLSQRGAYEQEPLGAWACGCLRIPVLEIAGRHEEAVESALALAENSIQVTSLGTSPLSWLDPVERLSHSLYYGARAACRLARADDARALLERFAGVSPTNQDTLQFSNLSGAIAELAGDYEGALRWDRLSLDHARRAGDIGNAMVGAMNIASSLLDHGERRSALEQLLARTPEEFASLSDEGLETYGELLAASVAGDQPLMAARIMGALTTYRSSHHRPPHTPYEEETLERQLADPRRSVTHTAWLDAVERGRDEDLSALIREVEAGALAAQEPRGAAEPT</sequence>
<dbReference type="Proteomes" id="UP000640489">
    <property type="component" value="Unassembled WGS sequence"/>
</dbReference>
<dbReference type="PRINTS" id="PR00364">
    <property type="entry name" value="DISEASERSIST"/>
</dbReference>
<dbReference type="EMBL" id="JADKPN010000010">
    <property type="protein sequence ID" value="MBF4764650.1"/>
    <property type="molecule type" value="Genomic_DNA"/>
</dbReference>
<dbReference type="InterPro" id="IPR027417">
    <property type="entry name" value="P-loop_NTPase"/>
</dbReference>
<name>A0A930VIQ1_9ACTN</name>
<gene>
    <name evidence="1" type="ORF">ISU07_16080</name>
</gene>
<comment type="caution">
    <text evidence="1">The sequence shown here is derived from an EMBL/GenBank/DDBJ whole genome shotgun (WGS) entry which is preliminary data.</text>
</comment>
<dbReference type="GO" id="GO:0043531">
    <property type="term" value="F:ADP binding"/>
    <property type="evidence" value="ECO:0007669"/>
    <property type="project" value="InterPro"/>
</dbReference>
<keyword evidence="2" id="KW-1185">Reference proteome</keyword>
<dbReference type="SUPFAM" id="SSF52540">
    <property type="entry name" value="P-loop containing nucleoside triphosphate hydrolases"/>
    <property type="match status" value="1"/>
</dbReference>
<dbReference type="Gene3D" id="3.40.50.300">
    <property type="entry name" value="P-loop containing nucleotide triphosphate hydrolases"/>
    <property type="match status" value="1"/>
</dbReference>
<accession>A0A930VIQ1</accession>
<organism evidence="1 2">
    <name type="scientific">Nocardioides islandensis</name>
    <dbReference type="NCBI Taxonomy" id="433663"/>
    <lineage>
        <taxon>Bacteria</taxon>
        <taxon>Bacillati</taxon>
        <taxon>Actinomycetota</taxon>
        <taxon>Actinomycetes</taxon>
        <taxon>Propionibacteriales</taxon>
        <taxon>Nocardioidaceae</taxon>
        <taxon>Nocardioides</taxon>
    </lineage>
</organism>
<dbReference type="AlphaFoldDB" id="A0A930VIQ1"/>
<evidence type="ECO:0000313" key="1">
    <source>
        <dbReference type="EMBL" id="MBF4764650.1"/>
    </source>
</evidence>
<dbReference type="RefSeq" id="WP_194707835.1">
    <property type="nucleotide sequence ID" value="NZ_JADKPN010000010.1"/>
</dbReference>
<reference evidence="1" key="1">
    <citation type="submission" date="2020-11" db="EMBL/GenBank/DDBJ databases">
        <title>Nocardioides sp. nov., isolated from Soil of Cynanchum wilfordii Hemsley rhizosphere.</title>
        <authorList>
            <person name="Lee J.-S."/>
            <person name="Suh M.K."/>
            <person name="Kim J.-S."/>
        </authorList>
    </citation>
    <scope>NUCLEOTIDE SEQUENCE</scope>
    <source>
        <strain evidence="1">KCTC 19275</strain>
    </source>
</reference>
<dbReference type="PANTHER" id="PTHR47691:SF3">
    <property type="entry name" value="HTH-TYPE TRANSCRIPTIONAL REGULATOR RV0890C-RELATED"/>
    <property type="match status" value="1"/>
</dbReference>